<proteinExistence type="predicted"/>
<dbReference type="InterPro" id="IPR036748">
    <property type="entry name" value="MTH938-like_sf"/>
</dbReference>
<dbReference type="AlphaFoldDB" id="A0A4R6XWN0"/>
<organism evidence="1 2">
    <name type="scientific">Marinicella litoralis</name>
    <dbReference type="NCBI Taxonomy" id="644220"/>
    <lineage>
        <taxon>Bacteria</taxon>
        <taxon>Pseudomonadati</taxon>
        <taxon>Pseudomonadota</taxon>
        <taxon>Gammaproteobacteria</taxon>
        <taxon>Lysobacterales</taxon>
        <taxon>Marinicellaceae</taxon>
        <taxon>Marinicella</taxon>
    </lineage>
</organism>
<dbReference type="EMBL" id="SNZB01000002">
    <property type="protein sequence ID" value="TDR22654.1"/>
    <property type="molecule type" value="Genomic_DNA"/>
</dbReference>
<comment type="caution">
    <text evidence="1">The sequence shown here is derived from an EMBL/GenBank/DDBJ whole genome shotgun (WGS) entry which is preliminary data.</text>
</comment>
<evidence type="ECO:0000313" key="2">
    <source>
        <dbReference type="Proteomes" id="UP000295724"/>
    </source>
</evidence>
<gene>
    <name evidence="1" type="ORF">C8D91_1146</name>
</gene>
<dbReference type="OrthoDB" id="9800373at2"/>
<dbReference type="SUPFAM" id="SSF64076">
    <property type="entry name" value="MTH938-like"/>
    <property type="match status" value="1"/>
</dbReference>
<dbReference type="PANTHER" id="PTHR21192:SF2">
    <property type="entry name" value="NADH DEHYDROGENASE [UBIQUINONE] 1 ALPHA SUBCOMPLEX ASSEMBLY FACTOR 3"/>
    <property type="match status" value="1"/>
</dbReference>
<dbReference type="InterPro" id="IPR007523">
    <property type="entry name" value="NDUFAF3/AAMDC"/>
</dbReference>
<dbReference type="Pfam" id="PF04430">
    <property type="entry name" value="DUF498"/>
    <property type="match status" value="1"/>
</dbReference>
<reference evidence="1 2" key="1">
    <citation type="submission" date="2019-03" db="EMBL/GenBank/DDBJ databases">
        <title>Genomic Encyclopedia of Type Strains, Phase IV (KMG-IV): sequencing the most valuable type-strain genomes for metagenomic binning, comparative biology and taxonomic classification.</title>
        <authorList>
            <person name="Goeker M."/>
        </authorList>
    </citation>
    <scope>NUCLEOTIDE SEQUENCE [LARGE SCALE GENOMIC DNA]</scope>
    <source>
        <strain evidence="1 2">DSM 25488</strain>
    </source>
</reference>
<dbReference type="Gene3D" id="3.40.1230.10">
    <property type="entry name" value="MTH938-like"/>
    <property type="match status" value="1"/>
</dbReference>
<dbReference type="PANTHER" id="PTHR21192">
    <property type="entry name" value="NUCLEAR PROTEIN E3-3"/>
    <property type="match status" value="1"/>
</dbReference>
<dbReference type="Proteomes" id="UP000295724">
    <property type="component" value="Unassembled WGS sequence"/>
</dbReference>
<keyword evidence="2" id="KW-1185">Reference proteome</keyword>
<evidence type="ECO:0000313" key="1">
    <source>
        <dbReference type="EMBL" id="TDR22654.1"/>
    </source>
</evidence>
<dbReference type="RefSeq" id="WP_099019279.1">
    <property type="nucleotide sequence ID" value="NZ_NIHB01000002.1"/>
</dbReference>
<sequence>MDLLENRTNHPNIIKSAAADSCVFESQTYHHSIIIPFNGEVMACDLISVDELNQQIVQQLCDYHPEVIILATGSSIIFPTTELLDPLVKLNIGLEVLHNEAAARTFNILLAEDRKVVCLMLLADNNCV</sequence>
<name>A0A4R6XWN0_9GAMM</name>
<accession>A0A4R6XWN0</accession>
<protein>
    <submittedName>
        <fullName evidence="1">Uncharacterized protein DUF498/DUF598</fullName>
    </submittedName>
</protein>